<reference evidence="4" key="2">
    <citation type="submission" date="2015-01" db="EMBL/GenBank/DDBJ databases">
        <title>Evolutionary Origins and Diversification of the Mycorrhizal Mutualists.</title>
        <authorList>
            <consortium name="DOE Joint Genome Institute"/>
            <consortium name="Mycorrhizal Genomics Consortium"/>
            <person name="Kohler A."/>
            <person name="Kuo A."/>
            <person name="Nagy L.G."/>
            <person name="Floudas D."/>
            <person name="Copeland A."/>
            <person name="Barry K.W."/>
            <person name="Cichocki N."/>
            <person name="Veneault-Fourrey C."/>
            <person name="LaButti K."/>
            <person name="Lindquist E.A."/>
            <person name="Lipzen A."/>
            <person name="Lundell T."/>
            <person name="Morin E."/>
            <person name="Murat C."/>
            <person name="Riley R."/>
            <person name="Ohm R."/>
            <person name="Sun H."/>
            <person name="Tunlid A."/>
            <person name="Henrissat B."/>
            <person name="Grigoriev I.V."/>
            <person name="Hibbett D.S."/>
            <person name="Martin F."/>
        </authorList>
    </citation>
    <scope>NUCLEOTIDE SEQUENCE [LARGE SCALE GENOMIC DNA]</scope>
    <source>
        <strain evidence="4">Marx 270</strain>
    </source>
</reference>
<name>A0A0C3PY01_PISTI</name>
<evidence type="ECO:0000256" key="1">
    <source>
        <dbReference type="SAM" id="MobiDB-lite"/>
    </source>
</evidence>
<feature type="compositionally biased region" description="Polar residues" evidence="1">
    <location>
        <begin position="115"/>
        <end position="130"/>
    </location>
</feature>
<dbReference type="Proteomes" id="UP000054217">
    <property type="component" value="Unassembled WGS sequence"/>
</dbReference>
<proteinExistence type="predicted"/>
<gene>
    <name evidence="3" type="ORF">M404DRAFT_18217</name>
</gene>
<dbReference type="EMBL" id="KN831945">
    <property type="protein sequence ID" value="KIO13964.1"/>
    <property type="molecule type" value="Genomic_DNA"/>
</dbReference>
<feature type="compositionally biased region" description="Polar residues" evidence="1">
    <location>
        <begin position="399"/>
        <end position="421"/>
    </location>
</feature>
<evidence type="ECO:0000256" key="2">
    <source>
        <dbReference type="SAM" id="Phobius"/>
    </source>
</evidence>
<feature type="compositionally biased region" description="Polar residues" evidence="1">
    <location>
        <begin position="513"/>
        <end position="525"/>
    </location>
</feature>
<sequence>MSSPVIPSTAGISSQTQAHVSSTTTLSSGAIAGIVIGSSFVFAILVCLAIFLVRRRRLRRAGFERVDNPRQLHGLRAYSGDLGHTGVCRAIGDAERFGKHGQQSFGSIEPLLSRGTGQRQQPYPSPRAQSFSSAFRPVGEHLDPALFGDERDVFDPYAEIDGPVVRAEVAGRSNIVVPSAPPTVHWEPFRRSYSSHSRRASGDQTDRGMEIVDRTAADTMSHKPLFINRTLRTHSDVSLSSARASDHAMQTRSAVNADSSVPGNHPARPSIQNTQSSRGSGSERKESSVPVELINTQSPTRLETPPKESISTEATARSPSNRYPPRKRTASPAVLPPVAETPDLSQILDLVDSRPLTDSESRHDSLRERSSSTFVNLSHDTTSRPSSIAIDENQPIPLLTSTSFGKGTPTSSLSSNVGWNTNSSSSRYPSIAFSSVGQCSGSIPHSGGYTDWHHPPTGLAGLKDLQMEPLRNPHSPVEGPAPPLPAPSVATSAPGAPDTLERGDTDKRAHLRQGTSSSVPEIQRRSVSQGGIVHIDVAL</sequence>
<keyword evidence="2" id="KW-0812">Transmembrane</keyword>
<keyword evidence="4" id="KW-1185">Reference proteome</keyword>
<feature type="compositionally biased region" description="Polar residues" evidence="1">
    <location>
        <begin position="238"/>
        <end position="262"/>
    </location>
</feature>
<protein>
    <submittedName>
        <fullName evidence="3">Uncharacterized protein</fullName>
    </submittedName>
</protein>
<feature type="region of interest" description="Disordered" evidence="1">
    <location>
        <begin position="184"/>
        <end position="208"/>
    </location>
</feature>
<keyword evidence="2" id="KW-0472">Membrane</keyword>
<feature type="compositionally biased region" description="Polar residues" evidence="1">
    <location>
        <begin position="309"/>
        <end position="321"/>
    </location>
</feature>
<feature type="region of interest" description="Disordered" evidence="1">
    <location>
        <begin position="108"/>
        <end position="130"/>
    </location>
</feature>
<feature type="region of interest" description="Disordered" evidence="1">
    <location>
        <begin position="238"/>
        <end position="421"/>
    </location>
</feature>
<keyword evidence="2" id="KW-1133">Transmembrane helix</keyword>
<dbReference type="InParanoid" id="A0A0C3PY01"/>
<accession>A0A0C3PY01</accession>
<feature type="transmembrane region" description="Helical" evidence="2">
    <location>
        <begin position="30"/>
        <end position="53"/>
    </location>
</feature>
<feature type="region of interest" description="Disordered" evidence="1">
    <location>
        <begin position="469"/>
        <end position="525"/>
    </location>
</feature>
<evidence type="ECO:0000313" key="4">
    <source>
        <dbReference type="Proteomes" id="UP000054217"/>
    </source>
</evidence>
<dbReference type="OrthoDB" id="2682910at2759"/>
<reference evidence="3 4" key="1">
    <citation type="submission" date="2014-04" db="EMBL/GenBank/DDBJ databases">
        <authorList>
            <consortium name="DOE Joint Genome Institute"/>
            <person name="Kuo A."/>
            <person name="Kohler A."/>
            <person name="Costa M.D."/>
            <person name="Nagy L.G."/>
            <person name="Floudas D."/>
            <person name="Copeland A."/>
            <person name="Barry K.W."/>
            <person name="Cichocki N."/>
            <person name="Veneault-Fourrey C."/>
            <person name="LaButti K."/>
            <person name="Lindquist E.A."/>
            <person name="Lipzen A."/>
            <person name="Lundell T."/>
            <person name="Morin E."/>
            <person name="Murat C."/>
            <person name="Sun H."/>
            <person name="Tunlid A."/>
            <person name="Henrissat B."/>
            <person name="Grigoriev I.V."/>
            <person name="Hibbett D.S."/>
            <person name="Martin F."/>
            <person name="Nordberg H.P."/>
            <person name="Cantor M.N."/>
            <person name="Hua S.X."/>
        </authorList>
    </citation>
    <scope>NUCLEOTIDE SEQUENCE [LARGE SCALE GENOMIC DNA]</scope>
    <source>
        <strain evidence="3 4">Marx 270</strain>
    </source>
</reference>
<feature type="compositionally biased region" description="Polar residues" evidence="1">
    <location>
        <begin position="371"/>
        <end position="386"/>
    </location>
</feature>
<dbReference type="AlphaFoldDB" id="A0A0C3PY01"/>
<evidence type="ECO:0000313" key="3">
    <source>
        <dbReference type="EMBL" id="KIO13964.1"/>
    </source>
</evidence>
<feature type="compositionally biased region" description="Basic and acidic residues" evidence="1">
    <location>
        <begin position="351"/>
        <end position="370"/>
    </location>
</feature>
<organism evidence="3 4">
    <name type="scientific">Pisolithus tinctorius Marx 270</name>
    <dbReference type="NCBI Taxonomy" id="870435"/>
    <lineage>
        <taxon>Eukaryota</taxon>
        <taxon>Fungi</taxon>
        <taxon>Dikarya</taxon>
        <taxon>Basidiomycota</taxon>
        <taxon>Agaricomycotina</taxon>
        <taxon>Agaricomycetes</taxon>
        <taxon>Agaricomycetidae</taxon>
        <taxon>Boletales</taxon>
        <taxon>Sclerodermatineae</taxon>
        <taxon>Pisolithaceae</taxon>
        <taxon>Pisolithus</taxon>
    </lineage>
</organism>
<feature type="compositionally biased region" description="Basic and acidic residues" evidence="1">
    <location>
        <begin position="499"/>
        <end position="508"/>
    </location>
</feature>
<dbReference type="HOGENOM" id="CLU_532288_0_0_1"/>